<protein>
    <submittedName>
        <fullName evidence="2">Uncharacterized protein</fullName>
    </submittedName>
</protein>
<name>A0A3G4ZMS2_9VIRU</name>
<feature type="transmembrane region" description="Helical" evidence="1">
    <location>
        <begin position="6"/>
        <end position="23"/>
    </location>
</feature>
<keyword evidence="1" id="KW-0812">Transmembrane</keyword>
<evidence type="ECO:0000256" key="1">
    <source>
        <dbReference type="SAM" id="Phobius"/>
    </source>
</evidence>
<proteinExistence type="predicted"/>
<keyword evidence="1" id="KW-0472">Membrane</keyword>
<organism evidence="2">
    <name type="scientific">Terrestrivirus sp</name>
    <dbReference type="NCBI Taxonomy" id="2487775"/>
    <lineage>
        <taxon>Viruses</taxon>
        <taxon>Varidnaviria</taxon>
        <taxon>Bamfordvirae</taxon>
        <taxon>Nucleocytoviricota</taxon>
        <taxon>Megaviricetes</taxon>
        <taxon>Imitervirales</taxon>
        <taxon>Mimiviridae</taxon>
        <taxon>Klosneuvirinae</taxon>
    </lineage>
</organism>
<accession>A0A3G4ZMS2</accession>
<keyword evidence="1" id="KW-1133">Transmembrane helix</keyword>
<evidence type="ECO:0000313" key="2">
    <source>
        <dbReference type="EMBL" id="AYV76155.1"/>
    </source>
</evidence>
<dbReference type="EMBL" id="MK071982">
    <property type="protein sequence ID" value="AYV76155.1"/>
    <property type="molecule type" value="Genomic_DNA"/>
</dbReference>
<gene>
    <name evidence="2" type="ORF">Terrestrivirus4_203</name>
</gene>
<reference evidence="2" key="1">
    <citation type="submission" date="2018-10" db="EMBL/GenBank/DDBJ databases">
        <title>Hidden diversity of soil giant viruses.</title>
        <authorList>
            <person name="Schulz F."/>
            <person name="Alteio L."/>
            <person name="Goudeau D."/>
            <person name="Ryan E.M."/>
            <person name="Malmstrom R.R."/>
            <person name="Blanchard J."/>
            <person name="Woyke T."/>
        </authorList>
    </citation>
    <scope>NUCLEOTIDE SEQUENCE</scope>
    <source>
        <strain evidence="2">TEV1</strain>
    </source>
</reference>
<sequence length="96" mass="11341">MTILLVIIIAYICIIALTSYDIFNTKKHMETFNNYFYEPKTGDIYADSDDEPYGMHPFPAKQDKIITWYYGYLSGFIPPIDPRYSKYKISHWIPTI</sequence>